<feature type="active site" evidence="5">
    <location>
        <position position="37"/>
    </location>
</feature>
<dbReference type="AlphaFoldDB" id="A0A949JCR6"/>
<dbReference type="PROSITE" id="PS01075">
    <property type="entry name" value="ACETATE_KINASE_1"/>
    <property type="match status" value="1"/>
</dbReference>
<dbReference type="InterPro" id="IPR012853">
    <property type="entry name" value="CPT"/>
</dbReference>
<evidence type="ECO:0000313" key="7">
    <source>
        <dbReference type="EMBL" id="MBU7597461.1"/>
    </source>
</evidence>
<feature type="binding site" evidence="6">
    <location>
        <begin position="10"/>
        <end position="17"/>
    </location>
    <ligand>
        <name>ATP</name>
        <dbReference type="ChEBI" id="CHEBI:30616"/>
    </ligand>
</feature>
<dbReference type="Gene3D" id="3.40.50.300">
    <property type="entry name" value="P-loop containing nucleotide triphosphate hydrolases"/>
    <property type="match status" value="1"/>
</dbReference>
<keyword evidence="4" id="KW-0067">ATP-binding</keyword>
<evidence type="ECO:0000256" key="1">
    <source>
        <dbReference type="ARBA" id="ARBA00022679"/>
    </source>
</evidence>
<keyword evidence="3" id="KW-0418">Kinase</keyword>
<dbReference type="SUPFAM" id="SSF52540">
    <property type="entry name" value="P-loop containing nucleoside triphosphate hydrolases"/>
    <property type="match status" value="1"/>
</dbReference>
<dbReference type="GO" id="GO:0016774">
    <property type="term" value="F:phosphotransferase activity, carboxyl group as acceptor"/>
    <property type="evidence" value="ECO:0007669"/>
    <property type="project" value="InterPro"/>
</dbReference>
<dbReference type="RefSeq" id="WP_211039505.1">
    <property type="nucleotide sequence ID" value="NZ_JAELVF020000001.1"/>
</dbReference>
<gene>
    <name evidence="7" type="primary">cpt</name>
    <name evidence="7" type="ORF">JGS22_007430</name>
</gene>
<evidence type="ECO:0000256" key="4">
    <source>
        <dbReference type="ARBA" id="ARBA00022840"/>
    </source>
</evidence>
<sequence length="177" mass="18629">MTTQIIVINGGSSSGKSGITRCLKAILPLPWISLGVDDLIEALPAKMMQSDGGVELGNDGEVEVGASFREAEAAWTAGIAAMARAGARVIIDDVFLGGRSSQDRLRGHLEGLDVIWVGVRCDAEIAAGRETARGDRVSGMAASQAEKVHEGVEYDVEVDTSHTESLQCARTIAKHVV</sequence>
<evidence type="ECO:0000256" key="5">
    <source>
        <dbReference type="PIRSR" id="PIRSR007531-1"/>
    </source>
</evidence>
<evidence type="ECO:0000256" key="3">
    <source>
        <dbReference type="ARBA" id="ARBA00022777"/>
    </source>
</evidence>
<evidence type="ECO:0000256" key="6">
    <source>
        <dbReference type="PIRSR" id="PIRSR007531-2"/>
    </source>
</evidence>
<reference evidence="7" key="1">
    <citation type="submission" date="2021-06" db="EMBL/GenBank/DDBJ databases">
        <title>Sequencing of actinobacteria type strains.</title>
        <authorList>
            <person name="Nguyen G.-S."/>
            <person name="Wentzel A."/>
        </authorList>
    </citation>
    <scope>NUCLEOTIDE SEQUENCE</scope>
    <source>
        <strain evidence="7">P38-E01</strain>
    </source>
</reference>
<dbReference type="GO" id="GO:0005524">
    <property type="term" value="F:ATP binding"/>
    <property type="evidence" value="ECO:0007669"/>
    <property type="project" value="UniProtKB-KW"/>
</dbReference>
<proteinExistence type="predicted"/>
<dbReference type="InterPro" id="IPR027417">
    <property type="entry name" value="P-loop_NTPase"/>
</dbReference>
<name>A0A949JCR6_9ACTN</name>
<dbReference type="Pfam" id="PF07931">
    <property type="entry name" value="CPT"/>
    <property type="match status" value="1"/>
</dbReference>
<comment type="caution">
    <text evidence="7">The sequence shown here is derived from an EMBL/GenBank/DDBJ whole genome shotgun (WGS) entry which is preliminary data.</text>
</comment>
<evidence type="ECO:0000256" key="2">
    <source>
        <dbReference type="ARBA" id="ARBA00022741"/>
    </source>
</evidence>
<organism evidence="7 8">
    <name type="scientific">Streptomyces tardus</name>
    <dbReference type="NCBI Taxonomy" id="2780544"/>
    <lineage>
        <taxon>Bacteria</taxon>
        <taxon>Bacillati</taxon>
        <taxon>Actinomycetota</taxon>
        <taxon>Actinomycetes</taxon>
        <taxon>Kitasatosporales</taxon>
        <taxon>Streptomycetaceae</taxon>
        <taxon>Streptomyces</taxon>
    </lineage>
</organism>
<keyword evidence="2" id="KW-0547">Nucleotide-binding</keyword>
<keyword evidence="1" id="KW-0808">Transferase</keyword>
<dbReference type="EMBL" id="JAELVF020000001">
    <property type="protein sequence ID" value="MBU7597461.1"/>
    <property type="molecule type" value="Genomic_DNA"/>
</dbReference>
<protein>
    <submittedName>
        <fullName evidence="7">Chloramphenicol phosphotransferase CPT</fullName>
    </submittedName>
</protein>
<keyword evidence="8" id="KW-1185">Reference proteome</keyword>
<dbReference type="GO" id="GO:0016301">
    <property type="term" value="F:kinase activity"/>
    <property type="evidence" value="ECO:0007669"/>
    <property type="project" value="UniProtKB-KW"/>
</dbReference>
<dbReference type="InterPro" id="IPR023865">
    <property type="entry name" value="Aliphatic_acid_kinase_CS"/>
</dbReference>
<dbReference type="Proteomes" id="UP000694501">
    <property type="component" value="Unassembled WGS sequence"/>
</dbReference>
<dbReference type="NCBIfam" id="NF033114">
    <property type="entry name" value="phos_trans_CPT"/>
    <property type="match status" value="1"/>
</dbReference>
<dbReference type="PIRSF" id="PIRSF007531">
    <property type="entry name" value="CPT"/>
    <property type="match status" value="1"/>
</dbReference>
<accession>A0A949JCR6</accession>
<evidence type="ECO:0000313" key="8">
    <source>
        <dbReference type="Proteomes" id="UP000694501"/>
    </source>
</evidence>